<name>A0AAE0YIA4_9GAST</name>
<dbReference type="InterPro" id="IPR016187">
    <property type="entry name" value="CTDL_fold"/>
</dbReference>
<dbReference type="Proteomes" id="UP001283361">
    <property type="component" value="Unassembled WGS sequence"/>
</dbReference>
<keyword evidence="2" id="KW-0732">Signal</keyword>
<protein>
    <recommendedName>
        <fullName evidence="5">C-type lectin domain-containing protein</fullName>
    </recommendedName>
</protein>
<accession>A0AAE0YIA4</accession>
<evidence type="ECO:0000313" key="4">
    <source>
        <dbReference type="Proteomes" id="UP001283361"/>
    </source>
</evidence>
<sequence length="410" mass="45197">MRTLMMNAAFILLIHFGSCLEITVTPEVIELGVTQSFAINCAIVDHEEIRVVNMSISRQTLGWSGLSDGEQPSQSDLIASIDYLYPSSPSVAAGYEGVTVQGQITAFESEMGSFIDLEFLSPTVHDLGSYSCQATMVGESGTIESFTAVAKVTTSNPMMDRLLFVVSKLKSKVNGFNSSLVALAAQVEESKAKEMLREHEMEKEKAAKERELEEAEREQEEAEERSERKLEQLVESISAVLESLNTSISSLDQRVGVLVAEEAEEENETESEDFIESRDQIQDYFSTTNSSYFLIKSSISRDAYWAQVACESIGLSLAALDTEQAFQQVASKIGPIINEGTHVVVSTQRWTYTDPGEDGFISSGYIHPSEFTSSDCVVLSKNFGEGHIYTKVVPCSTPRSELFYLCEDAQ</sequence>
<dbReference type="AlphaFoldDB" id="A0AAE0YIA4"/>
<dbReference type="SUPFAM" id="SSF56436">
    <property type="entry name" value="C-type lectin-like"/>
    <property type="match status" value="1"/>
</dbReference>
<feature type="compositionally biased region" description="Acidic residues" evidence="1">
    <location>
        <begin position="212"/>
        <end position="224"/>
    </location>
</feature>
<feature type="compositionally biased region" description="Basic and acidic residues" evidence="1">
    <location>
        <begin position="195"/>
        <end position="211"/>
    </location>
</feature>
<evidence type="ECO:0000256" key="1">
    <source>
        <dbReference type="SAM" id="MobiDB-lite"/>
    </source>
</evidence>
<dbReference type="EMBL" id="JAWDGP010006193">
    <property type="protein sequence ID" value="KAK3745785.1"/>
    <property type="molecule type" value="Genomic_DNA"/>
</dbReference>
<feature type="chain" id="PRO_5042043379" description="C-type lectin domain-containing protein" evidence="2">
    <location>
        <begin position="20"/>
        <end position="410"/>
    </location>
</feature>
<evidence type="ECO:0000256" key="2">
    <source>
        <dbReference type="SAM" id="SignalP"/>
    </source>
</evidence>
<proteinExistence type="predicted"/>
<evidence type="ECO:0000313" key="3">
    <source>
        <dbReference type="EMBL" id="KAK3745785.1"/>
    </source>
</evidence>
<comment type="caution">
    <text evidence="3">The sequence shown here is derived from an EMBL/GenBank/DDBJ whole genome shotgun (WGS) entry which is preliminary data.</text>
</comment>
<gene>
    <name evidence="3" type="ORF">RRG08_030659</name>
</gene>
<feature type="region of interest" description="Disordered" evidence="1">
    <location>
        <begin position="195"/>
        <end position="228"/>
    </location>
</feature>
<evidence type="ECO:0008006" key="5">
    <source>
        <dbReference type="Google" id="ProtNLM"/>
    </source>
</evidence>
<reference evidence="3" key="1">
    <citation type="journal article" date="2023" name="G3 (Bethesda)">
        <title>A reference genome for the long-term kleptoplast-retaining sea slug Elysia crispata morphotype clarki.</title>
        <authorList>
            <person name="Eastman K.E."/>
            <person name="Pendleton A.L."/>
            <person name="Shaikh M.A."/>
            <person name="Suttiyut T."/>
            <person name="Ogas R."/>
            <person name="Tomko P."/>
            <person name="Gavelis G."/>
            <person name="Widhalm J.R."/>
            <person name="Wisecaver J.H."/>
        </authorList>
    </citation>
    <scope>NUCLEOTIDE SEQUENCE</scope>
    <source>
        <strain evidence="3">ECLA1</strain>
    </source>
</reference>
<feature type="signal peptide" evidence="2">
    <location>
        <begin position="1"/>
        <end position="19"/>
    </location>
</feature>
<keyword evidence="4" id="KW-1185">Reference proteome</keyword>
<organism evidence="3 4">
    <name type="scientific">Elysia crispata</name>
    <name type="common">lettuce slug</name>
    <dbReference type="NCBI Taxonomy" id="231223"/>
    <lineage>
        <taxon>Eukaryota</taxon>
        <taxon>Metazoa</taxon>
        <taxon>Spiralia</taxon>
        <taxon>Lophotrochozoa</taxon>
        <taxon>Mollusca</taxon>
        <taxon>Gastropoda</taxon>
        <taxon>Heterobranchia</taxon>
        <taxon>Euthyneura</taxon>
        <taxon>Panpulmonata</taxon>
        <taxon>Sacoglossa</taxon>
        <taxon>Placobranchoidea</taxon>
        <taxon>Plakobranchidae</taxon>
        <taxon>Elysia</taxon>
    </lineage>
</organism>